<proteinExistence type="predicted"/>
<evidence type="ECO:0000313" key="2">
    <source>
        <dbReference type="EMBL" id="GMS79101.1"/>
    </source>
</evidence>
<comment type="caution">
    <text evidence="2">The sequence shown here is derived from an EMBL/GenBank/DDBJ whole genome shotgun (WGS) entry which is preliminary data.</text>
</comment>
<dbReference type="AlphaFoldDB" id="A0AAV5SHI8"/>
<gene>
    <name evidence="2" type="ORF">PENTCL1PPCAC_1276</name>
</gene>
<dbReference type="EMBL" id="BTSX01000001">
    <property type="protein sequence ID" value="GMS79101.1"/>
    <property type="molecule type" value="Genomic_DNA"/>
</dbReference>
<feature type="compositionally biased region" description="Low complexity" evidence="1">
    <location>
        <begin position="201"/>
        <end position="210"/>
    </location>
</feature>
<sequence>MASTINLERAQSQSLVATVEAAGQTSVDVDVLDHFSFGAQFAPSNSDCECQTEECECNDEEIQVGSALPECFSFGAQVVPSTSDYEGQTDVCESIEEGIQASTLTANVYTQMDRSETSTAVQAVPLLATTEIQTEVSGDLNKREGEGSGKEELKDKRPALEQLIKLFEKEKKAGQESKTDTDELQEGTSRNMRKFHERTASSSSSLSSKSESGKAKRKD</sequence>
<evidence type="ECO:0000313" key="3">
    <source>
        <dbReference type="Proteomes" id="UP001432027"/>
    </source>
</evidence>
<protein>
    <submittedName>
        <fullName evidence="2">Uncharacterized protein</fullName>
    </submittedName>
</protein>
<name>A0AAV5SHI8_9BILA</name>
<feature type="compositionally biased region" description="Basic and acidic residues" evidence="1">
    <location>
        <begin position="140"/>
        <end position="159"/>
    </location>
</feature>
<dbReference type="Proteomes" id="UP001432027">
    <property type="component" value="Unassembled WGS sequence"/>
</dbReference>
<keyword evidence="3" id="KW-1185">Reference proteome</keyword>
<evidence type="ECO:0000256" key="1">
    <source>
        <dbReference type="SAM" id="MobiDB-lite"/>
    </source>
</evidence>
<accession>A0AAV5SHI8</accession>
<feature type="compositionally biased region" description="Basic and acidic residues" evidence="1">
    <location>
        <begin position="166"/>
        <end position="181"/>
    </location>
</feature>
<organism evidence="2 3">
    <name type="scientific">Pristionchus entomophagus</name>
    <dbReference type="NCBI Taxonomy" id="358040"/>
    <lineage>
        <taxon>Eukaryota</taxon>
        <taxon>Metazoa</taxon>
        <taxon>Ecdysozoa</taxon>
        <taxon>Nematoda</taxon>
        <taxon>Chromadorea</taxon>
        <taxon>Rhabditida</taxon>
        <taxon>Rhabditina</taxon>
        <taxon>Diplogasteromorpha</taxon>
        <taxon>Diplogasteroidea</taxon>
        <taxon>Neodiplogasteridae</taxon>
        <taxon>Pristionchus</taxon>
    </lineage>
</organism>
<reference evidence="2" key="1">
    <citation type="submission" date="2023-10" db="EMBL/GenBank/DDBJ databases">
        <title>Genome assembly of Pristionchus species.</title>
        <authorList>
            <person name="Yoshida K."/>
            <person name="Sommer R.J."/>
        </authorList>
    </citation>
    <scope>NUCLEOTIDE SEQUENCE</scope>
    <source>
        <strain evidence="2">RS0144</strain>
    </source>
</reference>
<feature type="region of interest" description="Disordered" evidence="1">
    <location>
        <begin position="135"/>
        <end position="219"/>
    </location>
</feature>